<evidence type="ECO:0000313" key="2">
    <source>
        <dbReference type="WBParaSite" id="ACRNAN_scaffold2838.g11501.t1"/>
    </source>
</evidence>
<organism evidence="1 2">
    <name type="scientific">Acrobeloides nanus</name>
    <dbReference type="NCBI Taxonomy" id="290746"/>
    <lineage>
        <taxon>Eukaryota</taxon>
        <taxon>Metazoa</taxon>
        <taxon>Ecdysozoa</taxon>
        <taxon>Nematoda</taxon>
        <taxon>Chromadorea</taxon>
        <taxon>Rhabditida</taxon>
        <taxon>Tylenchina</taxon>
        <taxon>Cephalobomorpha</taxon>
        <taxon>Cephaloboidea</taxon>
        <taxon>Cephalobidae</taxon>
        <taxon>Acrobeloides</taxon>
    </lineage>
</organism>
<name>A0A914DIG0_9BILA</name>
<dbReference type="WBParaSite" id="ACRNAN_scaffold2838.g11501.t1">
    <property type="protein sequence ID" value="ACRNAN_scaffold2838.g11501.t1"/>
    <property type="gene ID" value="ACRNAN_scaffold2838.g11501"/>
</dbReference>
<protein>
    <submittedName>
        <fullName evidence="2">Uncharacterized protein</fullName>
    </submittedName>
</protein>
<reference evidence="2" key="1">
    <citation type="submission" date="2022-11" db="UniProtKB">
        <authorList>
            <consortium name="WormBaseParasite"/>
        </authorList>
    </citation>
    <scope>IDENTIFICATION</scope>
</reference>
<keyword evidence="1" id="KW-1185">Reference proteome</keyword>
<evidence type="ECO:0000313" key="1">
    <source>
        <dbReference type="Proteomes" id="UP000887540"/>
    </source>
</evidence>
<sequence length="70" mass="8087">MVTFFFQLRAYRIYAASDPKVCLNPIRTSDPESVSKFQIGRLIWSHLGRTSDPELNLDRTFDPEPTIKSL</sequence>
<dbReference type="AlphaFoldDB" id="A0A914DIG0"/>
<accession>A0A914DIG0</accession>
<proteinExistence type="predicted"/>
<dbReference type="Proteomes" id="UP000887540">
    <property type="component" value="Unplaced"/>
</dbReference>